<protein>
    <submittedName>
        <fullName evidence="1">Uncharacterized protein</fullName>
    </submittedName>
</protein>
<reference evidence="1" key="1">
    <citation type="journal article" date="2021" name="PeerJ">
        <title>Extensive microbial diversity within the chicken gut microbiome revealed by metagenomics and culture.</title>
        <authorList>
            <person name="Gilroy R."/>
            <person name="Ravi A."/>
            <person name="Getino M."/>
            <person name="Pursley I."/>
            <person name="Horton D.L."/>
            <person name="Alikhan N.F."/>
            <person name="Baker D."/>
            <person name="Gharbi K."/>
            <person name="Hall N."/>
            <person name="Watson M."/>
            <person name="Adriaenssens E.M."/>
            <person name="Foster-Nyarko E."/>
            <person name="Jarju S."/>
            <person name="Secka A."/>
            <person name="Antonio M."/>
            <person name="Oren A."/>
            <person name="Chaudhuri R.R."/>
            <person name="La Ragione R."/>
            <person name="Hildebrand F."/>
            <person name="Pallen M.J."/>
        </authorList>
    </citation>
    <scope>NUCLEOTIDE SEQUENCE</scope>
    <source>
        <strain evidence="1">CHK179-28034</strain>
    </source>
</reference>
<proteinExistence type="predicted"/>
<organism evidence="1 2">
    <name type="scientific">Candidatus Anaerobutyricum stercoris</name>
    <dbReference type="NCBI Taxonomy" id="2838457"/>
    <lineage>
        <taxon>Bacteria</taxon>
        <taxon>Bacillati</taxon>
        <taxon>Bacillota</taxon>
        <taxon>Clostridia</taxon>
        <taxon>Lachnospirales</taxon>
        <taxon>Lachnospiraceae</taxon>
        <taxon>Anaerobutyricum</taxon>
    </lineage>
</organism>
<evidence type="ECO:0000313" key="1">
    <source>
        <dbReference type="EMBL" id="HIZ38733.1"/>
    </source>
</evidence>
<evidence type="ECO:0000313" key="2">
    <source>
        <dbReference type="Proteomes" id="UP000824049"/>
    </source>
</evidence>
<dbReference type="AlphaFoldDB" id="A0A9D2EJN5"/>
<feature type="non-terminal residue" evidence="1">
    <location>
        <position position="1"/>
    </location>
</feature>
<accession>A0A9D2EJN5</accession>
<reference evidence="1" key="2">
    <citation type="submission" date="2021-04" db="EMBL/GenBank/DDBJ databases">
        <authorList>
            <person name="Gilroy R."/>
        </authorList>
    </citation>
    <scope>NUCLEOTIDE SEQUENCE</scope>
    <source>
        <strain evidence="1">CHK179-28034</strain>
    </source>
</reference>
<dbReference type="Proteomes" id="UP000824049">
    <property type="component" value="Unassembled WGS sequence"/>
</dbReference>
<gene>
    <name evidence="1" type="ORF">H9968_02235</name>
</gene>
<comment type="caution">
    <text evidence="1">The sequence shown here is derived from an EMBL/GenBank/DDBJ whole genome shotgun (WGS) entry which is preliminary data.</text>
</comment>
<dbReference type="EMBL" id="DXBR01000026">
    <property type="protein sequence ID" value="HIZ38733.1"/>
    <property type="molecule type" value="Genomic_DNA"/>
</dbReference>
<name>A0A9D2EJN5_9FIRM</name>
<sequence>TKSKSLGAVKPGSAAAEERQILERRQLLEERKELLALRDAFRKAERGLKKEIDKKPMLEDYSFEVYWKDELTAKVRVKGKDVYVSSYSDQPGKRLFPAGKISRFQLNEILKTRCWDEGRPDINELLRVRGIKEYNPLEIVRKTHGVSWNDFIWLRFPGEQLTAKDVLVR</sequence>